<name>A0A8B9F3L4_9PSIT</name>
<dbReference type="PANTHER" id="PTHR45632">
    <property type="entry name" value="LD33804P"/>
    <property type="match status" value="1"/>
</dbReference>
<dbReference type="AlphaFoldDB" id="A0A8B9F3L4"/>
<dbReference type="Ensembl" id="ENSACOT00000004483.1">
    <property type="protein sequence ID" value="ENSACOP00000004312.1"/>
    <property type="gene ID" value="ENSACOG00000003044.1"/>
</dbReference>
<keyword evidence="1" id="KW-0880">Kelch repeat</keyword>
<evidence type="ECO:0000313" key="2">
    <source>
        <dbReference type="Ensembl" id="ENSACOP00000004312.1"/>
    </source>
</evidence>
<dbReference type="SUPFAM" id="SSF117281">
    <property type="entry name" value="Kelch motif"/>
    <property type="match status" value="1"/>
</dbReference>
<protein>
    <recommendedName>
        <fullName evidence="4">Kelch like family member 35</fullName>
    </recommendedName>
</protein>
<dbReference type="SMART" id="SM00612">
    <property type="entry name" value="Kelch"/>
    <property type="match status" value="3"/>
</dbReference>
<proteinExistence type="predicted"/>
<evidence type="ECO:0000313" key="3">
    <source>
        <dbReference type="Proteomes" id="UP000694522"/>
    </source>
</evidence>
<organism evidence="2 3">
    <name type="scientific">Amazona collaria</name>
    <name type="common">yellow-billed parrot</name>
    <dbReference type="NCBI Taxonomy" id="241587"/>
    <lineage>
        <taxon>Eukaryota</taxon>
        <taxon>Metazoa</taxon>
        <taxon>Chordata</taxon>
        <taxon>Craniata</taxon>
        <taxon>Vertebrata</taxon>
        <taxon>Euteleostomi</taxon>
        <taxon>Archelosauria</taxon>
        <taxon>Archosauria</taxon>
        <taxon>Dinosauria</taxon>
        <taxon>Saurischia</taxon>
        <taxon>Theropoda</taxon>
        <taxon>Coelurosauria</taxon>
        <taxon>Aves</taxon>
        <taxon>Neognathae</taxon>
        <taxon>Neoaves</taxon>
        <taxon>Telluraves</taxon>
        <taxon>Australaves</taxon>
        <taxon>Psittaciformes</taxon>
        <taxon>Psittacidae</taxon>
        <taxon>Amazona</taxon>
    </lineage>
</organism>
<dbReference type="InterPro" id="IPR015915">
    <property type="entry name" value="Kelch-typ_b-propeller"/>
</dbReference>
<evidence type="ECO:0008006" key="4">
    <source>
        <dbReference type="Google" id="ProtNLM"/>
    </source>
</evidence>
<reference evidence="2" key="1">
    <citation type="submission" date="2025-08" db="UniProtKB">
        <authorList>
            <consortium name="Ensembl"/>
        </authorList>
    </citation>
    <scope>IDENTIFICATION</scope>
</reference>
<dbReference type="Gene3D" id="2.120.10.80">
    <property type="entry name" value="Kelch-type beta propeller"/>
    <property type="match status" value="1"/>
</dbReference>
<dbReference type="Pfam" id="PF24681">
    <property type="entry name" value="Kelch_KLHDC2_KLHL20_DRC7"/>
    <property type="match status" value="1"/>
</dbReference>
<reference evidence="2" key="2">
    <citation type="submission" date="2025-09" db="UniProtKB">
        <authorList>
            <consortium name="Ensembl"/>
        </authorList>
    </citation>
    <scope>IDENTIFICATION</scope>
</reference>
<dbReference type="Proteomes" id="UP000694522">
    <property type="component" value="Unplaced"/>
</dbReference>
<sequence length="334" mass="37650">AQPWTLHPCTSDRGKKSKDPTAVTTFSCFFYKGIKTYRQSEVPLSASIKCLIIKAINYHTSVYKQPVLQEKSTTLRNQKTRIILLGGGTASEGLVTDVVAFDVYNHKWRALTKVQDRVQNHSVCVVGNFLYVLGGEIENGAPGDTKTEKNLSVTNKVYRYDPRFNMWTQITGMLEKRCQFSCCVLGKDIFAIGGRGGDGSLHSSVEVYNISRDRWTKARELPSKMHGHASAICKNTIYISGGKYSDPASTSKDVYSLSSFEGKKYYSICYILGKNILANQHEITGQVAWIFMDSSYGHKLEHSFCCSMHFRCLLLCHFKDQYSTFLLYQNLVLV</sequence>
<accession>A0A8B9F3L4</accession>
<dbReference type="PANTHER" id="PTHR45632:SF8">
    <property type="entry name" value="KELCH-LIKE PROTEIN 34"/>
    <property type="match status" value="1"/>
</dbReference>
<dbReference type="InterPro" id="IPR006652">
    <property type="entry name" value="Kelch_1"/>
</dbReference>
<evidence type="ECO:0000256" key="1">
    <source>
        <dbReference type="ARBA" id="ARBA00022441"/>
    </source>
</evidence>
<keyword evidence="3" id="KW-1185">Reference proteome</keyword>